<dbReference type="Proteomes" id="UP000268908">
    <property type="component" value="Unassembled WGS sequence"/>
</dbReference>
<feature type="binding site" evidence="6">
    <location>
        <begin position="151"/>
        <end position="152"/>
    </location>
    <ligand>
        <name>NAD(+)</name>
        <dbReference type="ChEBI" id="CHEBI:57540"/>
    </ligand>
</feature>
<dbReference type="OrthoDB" id="9774737at2"/>
<comment type="catalytic activity">
    <reaction evidence="5 6">
        <text>NAD(+) + ATP = ADP + NADP(+) + H(+)</text>
        <dbReference type="Rhea" id="RHEA:18629"/>
        <dbReference type="ChEBI" id="CHEBI:15378"/>
        <dbReference type="ChEBI" id="CHEBI:30616"/>
        <dbReference type="ChEBI" id="CHEBI:57540"/>
        <dbReference type="ChEBI" id="CHEBI:58349"/>
        <dbReference type="ChEBI" id="CHEBI:456216"/>
        <dbReference type="EC" id="2.7.1.23"/>
    </reaction>
</comment>
<dbReference type="Pfam" id="PF01513">
    <property type="entry name" value="NAD_kinase"/>
    <property type="match status" value="1"/>
</dbReference>
<feature type="binding site" evidence="6">
    <location>
        <position position="250"/>
    </location>
    <ligand>
        <name>NAD(+)</name>
        <dbReference type="ChEBI" id="CHEBI:57540"/>
    </ligand>
</feature>
<name>A0A497XAH8_9PROT</name>
<dbReference type="HAMAP" id="MF_00361">
    <property type="entry name" value="NAD_kinase"/>
    <property type="match status" value="1"/>
</dbReference>
<dbReference type="PANTHER" id="PTHR20275:SF0">
    <property type="entry name" value="NAD KINASE"/>
    <property type="match status" value="1"/>
</dbReference>
<dbReference type="InterPro" id="IPR016064">
    <property type="entry name" value="NAD/diacylglycerol_kinase_sf"/>
</dbReference>
<sequence length="296" mass="31608">MIAAAPQFRTIALVGKYQSPEVAEALQPLAAFLRAQGVRVLIEEGTAAAGAPDYSCPVASYETIGMEADVAIVIGGDGTMLHSARRLAEFDVPLVGINLGRLGFMTDISRNAMIDGVRDLLAGKFSAEQRLLLAAEVLRGGQRVFQTLAFNDVVVSKGDIGRMIELEVRVDGEFLYVLRADGMIVATPTGSTAYALSANGPILNPAVPGIALVPLCPHALSYRPITISDRSTVEFILLAPHDGAAHFDGQARFDTRAGDCVRIARAGPSVTLLHPPGYSYFAMLREKLHWSATPKH</sequence>
<dbReference type="InterPro" id="IPR017437">
    <property type="entry name" value="ATP-NAD_kinase_PpnK-typ_C"/>
</dbReference>
<gene>
    <name evidence="6" type="primary">nadK</name>
    <name evidence="7" type="ORF">DFR35_2172</name>
</gene>
<dbReference type="GO" id="GO:0005524">
    <property type="term" value="F:ATP binding"/>
    <property type="evidence" value="ECO:0007669"/>
    <property type="project" value="UniProtKB-KW"/>
</dbReference>
<comment type="caution">
    <text evidence="7">The sequence shown here is derived from an EMBL/GenBank/DDBJ whole genome shotgun (WGS) entry which is preliminary data.</text>
</comment>
<dbReference type="Gene3D" id="2.60.200.30">
    <property type="entry name" value="Probable inorganic polyphosphate/atp-NAD kinase, domain 2"/>
    <property type="match status" value="1"/>
</dbReference>
<dbReference type="GO" id="GO:0006741">
    <property type="term" value="P:NADP+ biosynthetic process"/>
    <property type="evidence" value="ECO:0007669"/>
    <property type="project" value="UniProtKB-UniRule"/>
</dbReference>
<feature type="binding site" evidence="6">
    <location>
        <position position="181"/>
    </location>
    <ligand>
        <name>NAD(+)</name>
        <dbReference type="ChEBI" id="CHEBI:57540"/>
    </ligand>
</feature>
<dbReference type="GO" id="GO:0046872">
    <property type="term" value="F:metal ion binding"/>
    <property type="evidence" value="ECO:0007669"/>
    <property type="project" value="UniProtKB-UniRule"/>
</dbReference>
<dbReference type="PANTHER" id="PTHR20275">
    <property type="entry name" value="NAD KINASE"/>
    <property type="match status" value="1"/>
</dbReference>
<dbReference type="Gene3D" id="3.40.50.10330">
    <property type="entry name" value="Probable inorganic polyphosphate/atp-NAD kinase, domain 1"/>
    <property type="match status" value="1"/>
</dbReference>
<dbReference type="EMBL" id="RCCI01000006">
    <property type="protein sequence ID" value="RLJ63545.1"/>
    <property type="molecule type" value="Genomic_DNA"/>
</dbReference>
<keyword evidence="1 6" id="KW-0808">Transferase</keyword>
<feature type="binding site" evidence="6">
    <location>
        <position position="179"/>
    </location>
    <ligand>
        <name>NAD(+)</name>
        <dbReference type="ChEBI" id="CHEBI:57540"/>
    </ligand>
</feature>
<feature type="binding site" evidence="6">
    <location>
        <position position="162"/>
    </location>
    <ligand>
        <name>NAD(+)</name>
        <dbReference type="ChEBI" id="CHEBI:57540"/>
    </ligand>
</feature>
<dbReference type="SUPFAM" id="SSF111331">
    <property type="entry name" value="NAD kinase/diacylglycerol kinase-like"/>
    <property type="match status" value="1"/>
</dbReference>
<feature type="binding site" evidence="6">
    <location>
        <begin position="192"/>
        <end position="197"/>
    </location>
    <ligand>
        <name>NAD(+)</name>
        <dbReference type="ChEBI" id="CHEBI:57540"/>
    </ligand>
</feature>
<evidence type="ECO:0000313" key="7">
    <source>
        <dbReference type="EMBL" id="RLJ63545.1"/>
    </source>
</evidence>
<evidence type="ECO:0000256" key="5">
    <source>
        <dbReference type="ARBA" id="ARBA00047925"/>
    </source>
</evidence>
<keyword evidence="2 6" id="KW-0418">Kinase</keyword>
<keyword evidence="6" id="KW-0547">Nucleotide-binding</keyword>
<protein>
    <recommendedName>
        <fullName evidence="6">NAD kinase</fullName>
        <ecNumber evidence="6">2.7.1.23</ecNumber>
    </recommendedName>
    <alternativeName>
        <fullName evidence="6">ATP-dependent NAD kinase</fullName>
    </alternativeName>
</protein>
<accession>A0A497XAH8</accession>
<dbReference type="RefSeq" id="WP_121242363.1">
    <property type="nucleotide sequence ID" value="NZ_BHVV01000003.1"/>
</dbReference>
<dbReference type="NCBIfam" id="NF002561">
    <property type="entry name" value="PRK02155.1"/>
    <property type="match status" value="1"/>
</dbReference>
<comment type="cofactor">
    <cofactor evidence="6">
        <name>a divalent metal cation</name>
        <dbReference type="ChEBI" id="CHEBI:60240"/>
    </cofactor>
</comment>
<dbReference type="InterPro" id="IPR002504">
    <property type="entry name" value="NADK"/>
</dbReference>
<keyword evidence="3 6" id="KW-0521">NADP</keyword>
<dbReference type="EC" id="2.7.1.23" evidence="6"/>
<feature type="binding site" evidence="6">
    <location>
        <position position="82"/>
    </location>
    <ligand>
        <name>NAD(+)</name>
        <dbReference type="ChEBI" id="CHEBI:57540"/>
    </ligand>
</feature>
<comment type="subcellular location">
    <subcellularLocation>
        <location evidence="6">Cytoplasm</location>
    </subcellularLocation>
</comment>
<dbReference type="Pfam" id="PF20143">
    <property type="entry name" value="NAD_kinase_C"/>
    <property type="match status" value="1"/>
</dbReference>
<evidence type="ECO:0000313" key="8">
    <source>
        <dbReference type="Proteomes" id="UP000268908"/>
    </source>
</evidence>
<comment type="caution">
    <text evidence="6">Lacks conserved residue(s) required for the propagation of feature annotation.</text>
</comment>
<keyword evidence="6" id="KW-0067">ATP-binding</keyword>
<keyword evidence="8" id="KW-1185">Reference proteome</keyword>
<comment type="similarity">
    <text evidence="6">Belongs to the NAD kinase family.</text>
</comment>
<dbReference type="GO" id="GO:0005737">
    <property type="term" value="C:cytoplasm"/>
    <property type="evidence" value="ECO:0007669"/>
    <property type="project" value="UniProtKB-SubCell"/>
</dbReference>
<dbReference type="GO" id="GO:0019674">
    <property type="term" value="P:NAD+ metabolic process"/>
    <property type="evidence" value="ECO:0007669"/>
    <property type="project" value="InterPro"/>
</dbReference>
<evidence type="ECO:0000256" key="3">
    <source>
        <dbReference type="ARBA" id="ARBA00022857"/>
    </source>
</evidence>
<keyword evidence="4 6" id="KW-0520">NAD</keyword>
<dbReference type="InterPro" id="IPR017438">
    <property type="entry name" value="ATP-NAD_kinase_N"/>
</dbReference>
<feature type="active site" description="Proton acceptor" evidence="6">
    <location>
        <position position="77"/>
    </location>
</feature>
<keyword evidence="6" id="KW-0963">Cytoplasm</keyword>
<proteinExistence type="inferred from homology"/>
<dbReference type="GO" id="GO:0051287">
    <property type="term" value="F:NAD binding"/>
    <property type="evidence" value="ECO:0007669"/>
    <property type="project" value="UniProtKB-ARBA"/>
</dbReference>
<evidence type="ECO:0000256" key="6">
    <source>
        <dbReference type="HAMAP-Rule" id="MF_00361"/>
    </source>
</evidence>
<evidence type="ECO:0000256" key="4">
    <source>
        <dbReference type="ARBA" id="ARBA00023027"/>
    </source>
</evidence>
<dbReference type="AlphaFoldDB" id="A0A497XAH8"/>
<reference evidence="7 8" key="1">
    <citation type="submission" date="2018-10" db="EMBL/GenBank/DDBJ databases">
        <title>Genomic Encyclopedia of Type Strains, Phase IV (KMG-IV): sequencing the most valuable type-strain genomes for metagenomic binning, comparative biology and taxonomic classification.</title>
        <authorList>
            <person name="Goeker M."/>
        </authorList>
    </citation>
    <scope>NUCLEOTIDE SEQUENCE [LARGE SCALE GENOMIC DNA]</scope>
    <source>
        <strain evidence="7 8">DSM 26916</strain>
    </source>
</reference>
<evidence type="ECO:0000256" key="1">
    <source>
        <dbReference type="ARBA" id="ARBA00022679"/>
    </source>
</evidence>
<feature type="binding site" evidence="6">
    <location>
        <begin position="77"/>
        <end position="78"/>
    </location>
    <ligand>
        <name>NAD(+)</name>
        <dbReference type="ChEBI" id="CHEBI:57540"/>
    </ligand>
</feature>
<comment type="function">
    <text evidence="6">Involved in the regulation of the intracellular balance of NAD and NADP, and is a key enzyme in the biosynthesis of NADP. Catalyzes specifically the phosphorylation on 2'-hydroxyl of the adenosine moiety of NAD to yield NADP.</text>
</comment>
<organism evidence="7 8">
    <name type="scientific">Sulfurisoma sediminicola</name>
    <dbReference type="NCBI Taxonomy" id="1381557"/>
    <lineage>
        <taxon>Bacteria</taxon>
        <taxon>Pseudomonadati</taxon>
        <taxon>Pseudomonadota</taxon>
        <taxon>Betaproteobacteria</taxon>
        <taxon>Nitrosomonadales</taxon>
        <taxon>Sterolibacteriaceae</taxon>
        <taxon>Sulfurisoma</taxon>
    </lineage>
</organism>
<evidence type="ECO:0000256" key="2">
    <source>
        <dbReference type="ARBA" id="ARBA00022777"/>
    </source>
</evidence>
<dbReference type="GO" id="GO:0003951">
    <property type="term" value="F:NAD+ kinase activity"/>
    <property type="evidence" value="ECO:0007669"/>
    <property type="project" value="UniProtKB-UniRule"/>
</dbReference>